<dbReference type="RefSeq" id="WP_160499374.1">
    <property type="nucleotide sequence ID" value="NZ_WUBI01000003.1"/>
</dbReference>
<evidence type="ECO:0000313" key="2">
    <source>
        <dbReference type="Proteomes" id="UP000460318"/>
    </source>
</evidence>
<protein>
    <recommendedName>
        <fullName evidence="3">YolD-like family protein</fullName>
    </recommendedName>
</protein>
<dbReference type="EMBL" id="WUBI01000003">
    <property type="protein sequence ID" value="MWV45783.1"/>
    <property type="molecule type" value="Genomic_DNA"/>
</dbReference>
<reference evidence="1 2" key="1">
    <citation type="submission" date="2019-12" db="EMBL/GenBank/DDBJ databases">
        <title>Paenibacillus sp. nov., an endophytic bacterium isolated from the stem of Dendrobium.</title>
        <authorList>
            <person name="Zhao R."/>
        </authorList>
    </citation>
    <scope>NUCLEOTIDE SEQUENCE [LARGE SCALE GENOMIC DNA]</scope>
    <source>
        <strain evidence="1 2">HJL G12</strain>
    </source>
</reference>
<accession>A0A7X3IKU5</accession>
<organism evidence="1 2">
    <name type="scientific">Paenibacillus dendrobii</name>
    <dbReference type="NCBI Taxonomy" id="2691084"/>
    <lineage>
        <taxon>Bacteria</taxon>
        <taxon>Bacillati</taxon>
        <taxon>Bacillota</taxon>
        <taxon>Bacilli</taxon>
        <taxon>Bacillales</taxon>
        <taxon>Paenibacillaceae</taxon>
        <taxon>Paenibacillus</taxon>
    </lineage>
</organism>
<evidence type="ECO:0008006" key="3">
    <source>
        <dbReference type="Google" id="ProtNLM"/>
    </source>
</evidence>
<proteinExistence type="predicted"/>
<comment type="caution">
    <text evidence="1">The sequence shown here is derived from an EMBL/GenBank/DDBJ whole genome shotgun (WGS) entry which is preliminary data.</text>
</comment>
<dbReference type="AlphaFoldDB" id="A0A7X3IKU5"/>
<sequence length="98" mass="11315">MNRQHLSPLMASDIAGKIVGTDAAVQQKGTPDWPLMERELSLSLEKHVKIRLTVDTPHGTSQLRGFVTVINTYLKEIKLREEDDWQWIRFEDIRSVQT</sequence>
<gene>
    <name evidence="1" type="ORF">GRF59_19385</name>
</gene>
<name>A0A7X3IKU5_9BACL</name>
<dbReference type="Proteomes" id="UP000460318">
    <property type="component" value="Unassembled WGS sequence"/>
</dbReference>
<evidence type="ECO:0000313" key="1">
    <source>
        <dbReference type="EMBL" id="MWV45783.1"/>
    </source>
</evidence>
<keyword evidence="2" id="KW-1185">Reference proteome</keyword>